<evidence type="ECO:0000313" key="1">
    <source>
        <dbReference type="EMBL" id="GJT57010.1"/>
    </source>
</evidence>
<protein>
    <submittedName>
        <fullName evidence="1">Phospholipase-like protein</fullName>
    </submittedName>
</protein>
<proteinExistence type="predicted"/>
<accession>A0ABQ5F186</accession>
<reference evidence="1" key="2">
    <citation type="submission" date="2022-01" db="EMBL/GenBank/DDBJ databases">
        <authorList>
            <person name="Yamashiro T."/>
            <person name="Shiraishi A."/>
            <person name="Satake H."/>
            <person name="Nakayama K."/>
        </authorList>
    </citation>
    <scope>NUCLEOTIDE SEQUENCE</scope>
</reference>
<reference evidence="1" key="1">
    <citation type="journal article" date="2022" name="Int. J. Mol. Sci.">
        <title>Draft Genome of Tanacetum Coccineum: Genomic Comparison of Closely Related Tanacetum-Family Plants.</title>
        <authorList>
            <person name="Yamashiro T."/>
            <person name="Shiraishi A."/>
            <person name="Nakayama K."/>
            <person name="Satake H."/>
        </authorList>
    </citation>
    <scope>NUCLEOTIDE SEQUENCE</scope>
</reference>
<comment type="caution">
    <text evidence="1">The sequence shown here is derived from an EMBL/GenBank/DDBJ whole genome shotgun (WGS) entry which is preliminary data.</text>
</comment>
<sequence>DILAVMFESDNEIDLKLVSEMHTLNQNLSMRIRQRGELIFEVERLGYLPKVFESVKLLKDLQEYDMAKERLLVDEVPDTLMRLVEKLVVWNDFRCGEYIWRHLYDQILNVVYKNKWEHLQGLSKSRNYVPTYTLSGFVWSFKDSKVNLDLTPTKAKHQSDWYMFFREFYMAYISRTPSTRYPDLFDDYLKKLAASHKRGKINTKDLPIIHRCDTSSVEEIRLKDRVITELNSRVFKLEAIIKVIGRERNGVFVDKLDFGEYFGNFSSQFWDKLNDEFIELFETPFLSTRSSMVDVDSDDDVVKVESGAYYWGNAFAVAKKDRPSNGLNDQDMTQLLKVDLLRPLRCRFPWCKDVSVDQRFWESLVCLDPPKKGWIIDEHARPHDADWAMVGGYFVQLLLQDFIPLWYVDGTRYKVSWSDIDQVFMPINEMDQHWCLAQLNIRTRVVTFYNNGVTYEPEWREWYITLRDCLKLWKSSIDCSNFIISYGVRKSDTCSFHVNYLQGFQSYMGSVDYNFTYTPLNTSLNFTLLSPITTSEGL</sequence>
<name>A0ABQ5F186_9ASTR</name>
<dbReference type="Gene3D" id="3.40.395.10">
    <property type="entry name" value="Adenoviral Proteinase, Chain A"/>
    <property type="match status" value="1"/>
</dbReference>
<organism evidence="1 2">
    <name type="scientific">Tanacetum coccineum</name>
    <dbReference type="NCBI Taxonomy" id="301880"/>
    <lineage>
        <taxon>Eukaryota</taxon>
        <taxon>Viridiplantae</taxon>
        <taxon>Streptophyta</taxon>
        <taxon>Embryophyta</taxon>
        <taxon>Tracheophyta</taxon>
        <taxon>Spermatophyta</taxon>
        <taxon>Magnoliopsida</taxon>
        <taxon>eudicotyledons</taxon>
        <taxon>Gunneridae</taxon>
        <taxon>Pentapetalae</taxon>
        <taxon>asterids</taxon>
        <taxon>campanulids</taxon>
        <taxon>Asterales</taxon>
        <taxon>Asteraceae</taxon>
        <taxon>Asteroideae</taxon>
        <taxon>Anthemideae</taxon>
        <taxon>Anthemidinae</taxon>
        <taxon>Tanacetum</taxon>
    </lineage>
</organism>
<dbReference type="SUPFAM" id="SSF54001">
    <property type="entry name" value="Cysteine proteinases"/>
    <property type="match status" value="1"/>
</dbReference>
<evidence type="ECO:0000313" key="2">
    <source>
        <dbReference type="Proteomes" id="UP001151760"/>
    </source>
</evidence>
<dbReference type="InterPro" id="IPR038765">
    <property type="entry name" value="Papain-like_cys_pep_sf"/>
</dbReference>
<dbReference type="EMBL" id="BQNB010016896">
    <property type="protein sequence ID" value="GJT57010.1"/>
    <property type="molecule type" value="Genomic_DNA"/>
</dbReference>
<gene>
    <name evidence="1" type="ORF">Tco_0992064</name>
</gene>
<dbReference type="Proteomes" id="UP001151760">
    <property type="component" value="Unassembled WGS sequence"/>
</dbReference>
<keyword evidence="2" id="KW-1185">Reference proteome</keyword>
<feature type="non-terminal residue" evidence="1">
    <location>
        <position position="1"/>
    </location>
</feature>